<dbReference type="AlphaFoldDB" id="A0A1D3CZB1"/>
<dbReference type="EMBL" id="JROU02001419">
    <property type="protein sequence ID" value="OEH76547.1"/>
    <property type="molecule type" value="Genomic_DNA"/>
</dbReference>
<dbReference type="InParanoid" id="A0A1D3CZB1"/>
<comment type="caution">
    <text evidence="2">The sequence shown here is derived from an EMBL/GenBank/DDBJ whole genome shotgun (WGS) entry which is preliminary data.</text>
</comment>
<name>A0A1D3CZB1_9EIME</name>
<dbReference type="Proteomes" id="UP000095192">
    <property type="component" value="Unassembled WGS sequence"/>
</dbReference>
<protein>
    <submittedName>
        <fullName evidence="2">Uncharacterized protein</fullName>
    </submittedName>
</protein>
<proteinExistence type="predicted"/>
<dbReference type="VEuPathDB" id="ToxoDB:LOC34624272"/>
<organism evidence="2 3">
    <name type="scientific">Cyclospora cayetanensis</name>
    <dbReference type="NCBI Taxonomy" id="88456"/>
    <lineage>
        <taxon>Eukaryota</taxon>
        <taxon>Sar</taxon>
        <taxon>Alveolata</taxon>
        <taxon>Apicomplexa</taxon>
        <taxon>Conoidasida</taxon>
        <taxon>Coccidia</taxon>
        <taxon>Eucoccidiorida</taxon>
        <taxon>Eimeriorina</taxon>
        <taxon>Eimeriidae</taxon>
        <taxon>Cyclospora</taxon>
    </lineage>
</organism>
<keyword evidence="3" id="KW-1185">Reference proteome</keyword>
<reference evidence="2 3" key="1">
    <citation type="journal article" date="2016" name="BMC Genomics">
        <title>Comparative genomics reveals Cyclospora cayetanensis possesses coccidia-like metabolism and invasion components but unique surface antigens.</title>
        <authorList>
            <person name="Liu S."/>
            <person name="Wang L."/>
            <person name="Zheng H."/>
            <person name="Xu Z."/>
            <person name="Roellig D.M."/>
            <person name="Li N."/>
            <person name="Frace M.A."/>
            <person name="Tang K."/>
            <person name="Arrowood M.J."/>
            <person name="Moss D.M."/>
            <person name="Zhang L."/>
            <person name="Feng Y."/>
            <person name="Xiao L."/>
        </authorList>
    </citation>
    <scope>NUCLEOTIDE SEQUENCE [LARGE SCALE GENOMIC DNA]</scope>
    <source>
        <strain evidence="2 3">CHN_HEN01</strain>
    </source>
</reference>
<evidence type="ECO:0000256" key="1">
    <source>
        <dbReference type="SAM" id="MobiDB-lite"/>
    </source>
</evidence>
<feature type="compositionally biased region" description="Low complexity" evidence="1">
    <location>
        <begin position="369"/>
        <end position="380"/>
    </location>
</feature>
<evidence type="ECO:0000313" key="3">
    <source>
        <dbReference type="Proteomes" id="UP000095192"/>
    </source>
</evidence>
<feature type="region of interest" description="Disordered" evidence="1">
    <location>
        <begin position="364"/>
        <end position="390"/>
    </location>
</feature>
<feature type="region of interest" description="Disordered" evidence="1">
    <location>
        <begin position="101"/>
        <end position="120"/>
    </location>
</feature>
<dbReference type="VEuPathDB" id="ToxoDB:cyc_08594"/>
<gene>
    <name evidence="2" type="ORF">cyc_08594</name>
</gene>
<accession>A0A1D3CZB1</accession>
<evidence type="ECO:0000313" key="2">
    <source>
        <dbReference type="EMBL" id="OEH76547.1"/>
    </source>
</evidence>
<feature type="compositionally biased region" description="Polar residues" evidence="1">
    <location>
        <begin position="490"/>
        <end position="506"/>
    </location>
</feature>
<feature type="compositionally biased region" description="Pro residues" evidence="1">
    <location>
        <begin position="476"/>
        <end position="485"/>
    </location>
</feature>
<feature type="region of interest" description="Disordered" evidence="1">
    <location>
        <begin position="474"/>
        <end position="506"/>
    </location>
</feature>
<sequence>MAATDAAALAPCSGNNGGSGVDGCYNLRFPTSNDSGSAAGAFVLSPAAPTAVAAPELQQAYAQAYSGPFARGPLPPYSYGAKSTVTREPPPYDGSVAFVSEHGEESQPRPPFSAAEAAEKTPLAAKEALAEDASRGCWDVRGYYEAAPEGLLYSATLAAVSLDVTHVPWSPSEKSLIAAVKLPELGSHASDYPVPPALLLEEALKQQEDRQDAAAAAAKLLQQQPQPLPRVKSLAYATGLLPQDSSNKPATPSKSIDPASIFSLPLAHRRALLFNMLANFCIEANAGKSTCPQQKQRRLLAMYICLSLLQLTSNRDLVSVFVRLSDDLQHLLLDMRTGHVLEFPLVHAEAVYTLQRRRVPVIQATDSGQPQNLPPQQQNTPHEEEERRPAATIAAEGGCSEERNYIVVLEFGCKKLAFAFADRINAETFQLAAGLLARRAKEVQQLSSRSTLASLVDSIPFTPRAAKEFLEHLAAPPSPRFPPPSSSSSGRVGTSRLPQQHRQQASALREFVQQSAEAFSCGCWGFRESSSTSRNACAPARERSPGFWVFGTGAPLPPAVRGGGQGPL</sequence>